<dbReference type="Pfam" id="PF05214">
    <property type="entry name" value="Baculo_p33"/>
    <property type="match status" value="1"/>
</dbReference>
<sequence length="255" mass="30259">MIPLTPLLAEYKNSYFLYAFRHLDRMRSVKSKHLADILASESTYLYDIASLISYREVQRTEVNRLTQWAKSADAALNLEQFKLLFEEKIVELNLRAFQPRDYSYTFKTIWDVIHFLALIIDDMTLNRQKDISHESMLNNLQAFKTIYYNLFFKLDCAMCRDHYLNVKGYLIMSVERIEIAFNRERAGEAVVWTDESPSSNDSLAENRLMRYGILYATMAFHNHINDYRWVQRNVKPPSNHERMTWTKLRKALALT</sequence>
<organism evidence="1">
    <name type="scientific">Lymantria dispar multicapsid nuclear polyhedrosis virus</name>
    <name type="common">LdMNPV</name>
    <dbReference type="NCBI Taxonomy" id="10449"/>
    <lineage>
        <taxon>Viruses</taxon>
        <taxon>Viruses incertae sedis</taxon>
        <taxon>Naldaviricetes</taxon>
        <taxon>Lefavirales</taxon>
        <taxon>Baculoviridae</taxon>
        <taxon>Alphabaculovirus</taxon>
        <taxon>Alphabaculovirus lydisparis</taxon>
    </lineage>
</organism>
<reference evidence="1" key="1">
    <citation type="journal article" date="2016" name="J. Invertebr. Pathol.">
        <title>An alphabaculovirus isolated from dead Lymantria dispar larvae shows high genetic similarity to baculovirus previously isolated from Lymantria monacha - An example of adaptation to a new host.</title>
        <authorList>
            <person name="Rabalski L."/>
            <person name="Krejmer-Rabalska M."/>
            <person name="Skrzecz I."/>
            <person name="Wasag B."/>
            <person name="Szewczyk B."/>
        </authorList>
    </citation>
    <scope>NUCLEOTIDE SEQUENCE</scope>
    <source>
        <strain evidence="1">BNP</strain>
    </source>
</reference>
<dbReference type="EMBL" id="KU377538">
    <property type="protein sequence ID" value="ANS70981.1"/>
    <property type="molecule type" value="Genomic_DNA"/>
</dbReference>
<organismHost>
    <name type="scientific">Lepidoptera</name>
    <name type="common">moths &amp; butterflies</name>
    <dbReference type="NCBI Taxonomy" id="7088"/>
</organismHost>
<protein>
    <submittedName>
        <fullName evidence="1">Protein p33</fullName>
    </submittedName>
</protein>
<name>A0A1B1MQV8_NPVLD</name>
<dbReference type="InterPro" id="IPR007879">
    <property type="entry name" value="Baculo_p33"/>
</dbReference>
<evidence type="ECO:0000313" key="1">
    <source>
        <dbReference type="EMBL" id="ANS70981.1"/>
    </source>
</evidence>
<proteinExistence type="predicted"/>
<accession>A0A1B1MQV8</accession>